<feature type="transmembrane region" description="Helical" evidence="5">
    <location>
        <begin position="213"/>
        <end position="230"/>
    </location>
</feature>
<feature type="transmembrane region" description="Helical" evidence="5">
    <location>
        <begin position="6"/>
        <end position="25"/>
    </location>
</feature>
<dbReference type="AlphaFoldDB" id="A0AAU2VTQ9"/>
<evidence type="ECO:0000313" key="6">
    <source>
        <dbReference type="EMBL" id="WTW71027.1"/>
    </source>
</evidence>
<dbReference type="Gene3D" id="1.20.1540.10">
    <property type="entry name" value="Rhomboid-like"/>
    <property type="match status" value="1"/>
</dbReference>
<sequence>MGGLLFNVTTAALMMLMLNGGLTLLGQDTLRGRRIPWAAVGLTSVAVAGVITQLCWSGAMDALDSDPARTGWWRIVTSTFMQNGGPLGGAWNIATLAVIAALADWFWGAPLTLGLFLAGILLPGYVDTLFGESGHSTDPRNFAGSSGATYFLAATLSAALLLRVLRTGRGTDRGTARSAEHSTGRERLKEILLAAGVPVLGLAVWFTQSNGHGLVSVYGFALGAAVRAVTRRTWDRPAPAARAATVE</sequence>
<name>A0AAU2VTQ9_9ACTN</name>
<evidence type="ECO:0008006" key="7">
    <source>
        <dbReference type="Google" id="ProtNLM"/>
    </source>
</evidence>
<protein>
    <recommendedName>
        <fullName evidence="7">Integral membrane protein</fullName>
    </recommendedName>
</protein>
<keyword evidence="4 5" id="KW-0472">Membrane</keyword>
<evidence type="ECO:0000256" key="2">
    <source>
        <dbReference type="ARBA" id="ARBA00022692"/>
    </source>
</evidence>
<gene>
    <name evidence="6" type="ORF">OG398_23540</name>
</gene>
<dbReference type="GO" id="GO:0016020">
    <property type="term" value="C:membrane"/>
    <property type="evidence" value="ECO:0007669"/>
    <property type="project" value="UniProtKB-SubCell"/>
</dbReference>
<evidence type="ECO:0000256" key="1">
    <source>
        <dbReference type="ARBA" id="ARBA00004141"/>
    </source>
</evidence>
<organism evidence="6">
    <name type="scientific">Streptomyces sp. NBC_00008</name>
    <dbReference type="NCBI Taxonomy" id="2903610"/>
    <lineage>
        <taxon>Bacteria</taxon>
        <taxon>Bacillati</taxon>
        <taxon>Actinomycetota</taxon>
        <taxon>Actinomycetes</taxon>
        <taxon>Kitasatosporales</taxon>
        <taxon>Streptomycetaceae</taxon>
        <taxon>Streptomyces</taxon>
    </lineage>
</organism>
<reference evidence="6" key="1">
    <citation type="submission" date="2022-10" db="EMBL/GenBank/DDBJ databases">
        <title>The complete genomes of actinobacterial strains from the NBC collection.</title>
        <authorList>
            <person name="Joergensen T.S."/>
            <person name="Alvarez Arevalo M."/>
            <person name="Sterndorff E.B."/>
            <person name="Faurdal D."/>
            <person name="Vuksanovic O."/>
            <person name="Mourched A.-S."/>
            <person name="Charusanti P."/>
            <person name="Shaw S."/>
            <person name="Blin K."/>
            <person name="Weber T."/>
        </authorList>
    </citation>
    <scope>NUCLEOTIDE SEQUENCE</scope>
    <source>
        <strain evidence="6">NBC_00008</strain>
    </source>
</reference>
<dbReference type="InterPro" id="IPR035952">
    <property type="entry name" value="Rhomboid-like_sf"/>
</dbReference>
<feature type="transmembrane region" description="Helical" evidence="5">
    <location>
        <begin position="191"/>
        <end position="207"/>
    </location>
</feature>
<dbReference type="EMBL" id="CP108313">
    <property type="protein sequence ID" value="WTW71027.1"/>
    <property type="molecule type" value="Genomic_DNA"/>
</dbReference>
<dbReference type="SUPFAM" id="SSF144091">
    <property type="entry name" value="Rhomboid-like"/>
    <property type="match status" value="1"/>
</dbReference>
<feature type="transmembrane region" description="Helical" evidence="5">
    <location>
        <begin position="146"/>
        <end position="165"/>
    </location>
</feature>
<proteinExistence type="predicted"/>
<evidence type="ECO:0000256" key="5">
    <source>
        <dbReference type="SAM" id="Phobius"/>
    </source>
</evidence>
<feature type="transmembrane region" description="Helical" evidence="5">
    <location>
        <begin position="37"/>
        <end position="59"/>
    </location>
</feature>
<keyword evidence="2 5" id="KW-0812">Transmembrane</keyword>
<feature type="transmembrane region" description="Helical" evidence="5">
    <location>
        <begin position="105"/>
        <end position="126"/>
    </location>
</feature>
<accession>A0AAU2VTQ9</accession>
<evidence type="ECO:0000256" key="4">
    <source>
        <dbReference type="ARBA" id="ARBA00023136"/>
    </source>
</evidence>
<evidence type="ECO:0000256" key="3">
    <source>
        <dbReference type="ARBA" id="ARBA00022989"/>
    </source>
</evidence>
<comment type="subcellular location">
    <subcellularLocation>
        <location evidence="1">Membrane</location>
        <topology evidence="1">Multi-pass membrane protein</topology>
    </subcellularLocation>
</comment>
<keyword evidence="3 5" id="KW-1133">Transmembrane helix</keyword>
<feature type="transmembrane region" description="Helical" evidence="5">
    <location>
        <begin position="71"/>
        <end position="93"/>
    </location>
</feature>